<feature type="transmembrane region" description="Helical" evidence="6">
    <location>
        <begin position="84"/>
        <end position="105"/>
    </location>
</feature>
<dbReference type="InterPro" id="IPR011701">
    <property type="entry name" value="MFS"/>
</dbReference>
<dbReference type="GO" id="GO:0022857">
    <property type="term" value="F:transmembrane transporter activity"/>
    <property type="evidence" value="ECO:0007669"/>
    <property type="project" value="InterPro"/>
</dbReference>
<evidence type="ECO:0000313" key="11">
    <source>
        <dbReference type="Proteomes" id="UP000293208"/>
    </source>
</evidence>
<reference evidence="10 11" key="1">
    <citation type="submission" date="2018-12" db="EMBL/GenBank/DDBJ databases">
        <title>Unveiling genomic diversity among members of the Bifidobacterium pseudolongum species, a widely distributed gut commensal of the animal kingdom.</title>
        <authorList>
            <person name="Lugli G.A."/>
            <person name="Duranti S."/>
            <person name="Albert K."/>
            <person name="Mancabelli L."/>
            <person name="Napoli S."/>
            <person name="Viappiani A."/>
            <person name="Anzalone R."/>
            <person name="Longhi G."/>
            <person name="Milani C."/>
            <person name="Turroni F."/>
            <person name="Alessandri G."/>
            <person name="Sela D.A."/>
            <person name="Van Sinderen D."/>
            <person name="Ventura M."/>
        </authorList>
    </citation>
    <scope>NUCLEOTIDE SEQUENCE [LARGE SCALE GENOMIC DNA]</scope>
    <source>
        <strain evidence="9 11">2001B</strain>
        <strain evidence="8 10">2071B</strain>
    </source>
</reference>
<feature type="transmembrane region" description="Helical" evidence="6">
    <location>
        <begin position="240"/>
        <end position="262"/>
    </location>
</feature>
<dbReference type="PANTHER" id="PTHR23513:SF11">
    <property type="entry name" value="STAPHYLOFERRIN A TRANSPORTER"/>
    <property type="match status" value="1"/>
</dbReference>
<dbReference type="RefSeq" id="WP_242506333.1">
    <property type="nucleotide sequence ID" value="NZ_RYUM01000003.1"/>
</dbReference>
<comment type="caution">
    <text evidence="9">The sequence shown here is derived from an EMBL/GenBank/DDBJ whole genome shotgun (WGS) entry which is preliminary data.</text>
</comment>
<gene>
    <name evidence="9" type="ORF">PG2001B_0285</name>
    <name evidence="8" type="ORF">PG2071B_0221</name>
</gene>
<dbReference type="Pfam" id="PF07690">
    <property type="entry name" value="MFS_1"/>
    <property type="match status" value="1"/>
</dbReference>
<dbReference type="Proteomes" id="UP000293208">
    <property type="component" value="Unassembled WGS sequence"/>
</dbReference>
<dbReference type="Gene3D" id="1.20.1250.20">
    <property type="entry name" value="MFS general substrate transporter like domains"/>
    <property type="match status" value="1"/>
</dbReference>
<evidence type="ECO:0000313" key="8">
    <source>
        <dbReference type="EMBL" id="RYQ20800.1"/>
    </source>
</evidence>
<name>A0A4Q5AWX7_9BIFI</name>
<dbReference type="GO" id="GO:0005886">
    <property type="term" value="C:plasma membrane"/>
    <property type="evidence" value="ECO:0007669"/>
    <property type="project" value="UniProtKB-SubCell"/>
</dbReference>
<feature type="transmembrane region" description="Helical" evidence="6">
    <location>
        <begin position="335"/>
        <end position="360"/>
    </location>
</feature>
<feature type="transmembrane region" description="Helical" evidence="6">
    <location>
        <begin position="372"/>
        <end position="394"/>
    </location>
</feature>
<feature type="transmembrane region" description="Helical" evidence="6">
    <location>
        <begin position="301"/>
        <end position="323"/>
    </location>
</feature>
<protein>
    <submittedName>
        <fullName evidence="9">MFS transporter</fullName>
    </submittedName>
</protein>
<evidence type="ECO:0000259" key="7">
    <source>
        <dbReference type="PROSITE" id="PS50850"/>
    </source>
</evidence>
<sequence>MGAVTEAPAMRRSFWRAPNYAAWFTADTASAAGGSLRALAVSLAGYAVSGSTAAAGWLGTAALIAQQVASVFGGTFVDRHERRTLIVVNAAVGVCTWGSVAALFAARMLTYPLLLVIATLGSAVSGFLGSATDAMLRSIIGVRDYPKALSLNRGRDATINIAGNPIGGFLYGVAPWLPFLVTACLYATSGAVARCIDVRRLARTDGAADSADTSATRRTQRASFLADFVSGWSWSLHKPLLVTIMIAAAVLNYGVNGVEYAIQLHLMQLDTSATLIGAIGSGIAATMLVGAFAAARLSDRVPVGGCICVSFVFLCVCVAPMLFAYGPSVSRGASYALVFVANSVMGLPFPIIDALLLGFVYAKAPTSMQGRIAVSLTVPAQALSAFSSASAGALLPVLGFRGTIAVFLATLALSAVMVLCSARIRRIPRADGWETAEL</sequence>
<keyword evidence="3 6" id="KW-0812">Transmembrane</keyword>
<dbReference type="SUPFAM" id="SSF103473">
    <property type="entry name" value="MFS general substrate transporter"/>
    <property type="match status" value="1"/>
</dbReference>
<dbReference type="EMBL" id="RYUY01000001">
    <property type="protein sequence ID" value="RYQ40404.1"/>
    <property type="molecule type" value="Genomic_DNA"/>
</dbReference>
<feature type="transmembrane region" description="Helical" evidence="6">
    <location>
        <begin position="274"/>
        <end position="294"/>
    </location>
</feature>
<feature type="transmembrane region" description="Helical" evidence="6">
    <location>
        <begin position="400"/>
        <end position="420"/>
    </location>
</feature>
<dbReference type="Proteomes" id="UP000291187">
    <property type="component" value="Unassembled WGS sequence"/>
</dbReference>
<dbReference type="InterPro" id="IPR020846">
    <property type="entry name" value="MFS_dom"/>
</dbReference>
<evidence type="ECO:0000256" key="6">
    <source>
        <dbReference type="SAM" id="Phobius"/>
    </source>
</evidence>
<feature type="transmembrane region" description="Helical" evidence="6">
    <location>
        <begin position="111"/>
        <end position="129"/>
    </location>
</feature>
<evidence type="ECO:0000256" key="1">
    <source>
        <dbReference type="ARBA" id="ARBA00004651"/>
    </source>
</evidence>
<evidence type="ECO:0000313" key="10">
    <source>
        <dbReference type="Proteomes" id="UP000291187"/>
    </source>
</evidence>
<feature type="domain" description="Major facilitator superfamily (MFS) profile" evidence="7">
    <location>
        <begin position="240"/>
        <end position="438"/>
    </location>
</feature>
<keyword evidence="4 6" id="KW-1133">Transmembrane helix</keyword>
<accession>A0A4Q5AWX7</accession>
<evidence type="ECO:0000256" key="4">
    <source>
        <dbReference type="ARBA" id="ARBA00022989"/>
    </source>
</evidence>
<evidence type="ECO:0000256" key="2">
    <source>
        <dbReference type="ARBA" id="ARBA00022475"/>
    </source>
</evidence>
<evidence type="ECO:0000313" key="9">
    <source>
        <dbReference type="EMBL" id="RYQ40404.1"/>
    </source>
</evidence>
<dbReference type="InterPro" id="IPR036259">
    <property type="entry name" value="MFS_trans_sf"/>
</dbReference>
<organism evidence="9 11">
    <name type="scientific">Bifidobacterium pseudolongum subsp. globosum</name>
    <dbReference type="NCBI Taxonomy" id="1690"/>
    <lineage>
        <taxon>Bacteria</taxon>
        <taxon>Bacillati</taxon>
        <taxon>Actinomycetota</taxon>
        <taxon>Actinomycetes</taxon>
        <taxon>Bifidobacteriales</taxon>
        <taxon>Bifidobacteriaceae</taxon>
        <taxon>Bifidobacterium</taxon>
    </lineage>
</organism>
<dbReference type="EMBL" id="RYUM01000003">
    <property type="protein sequence ID" value="RYQ20800.1"/>
    <property type="molecule type" value="Genomic_DNA"/>
</dbReference>
<dbReference type="PROSITE" id="PS50850">
    <property type="entry name" value="MFS"/>
    <property type="match status" value="1"/>
</dbReference>
<proteinExistence type="predicted"/>
<keyword evidence="2" id="KW-1003">Cell membrane</keyword>
<comment type="subcellular location">
    <subcellularLocation>
        <location evidence="1">Cell membrane</location>
        <topology evidence="1">Multi-pass membrane protein</topology>
    </subcellularLocation>
</comment>
<evidence type="ECO:0000256" key="5">
    <source>
        <dbReference type="ARBA" id="ARBA00023136"/>
    </source>
</evidence>
<evidence type="ECO:0000256" key="3">
    <source>
        <dbReference type="ARBA" id="ARBA00022692"/>
    </source>
</evidence>
<keyword evidence="5 6" id="KW-0472">Membrane</keyword>
<dbReference type="AlphaFoldDB" id="A0A4Q5AWX7"/>
<dbReference type="PANTHER" id="PTHR23513">
    <property type="entry name" value="INTEGRAL MEMBRANE EFFLUX PROTEIN-RELATED"/>
    <property type="match status" value="1"/>
</dbReference>